<evidence type="ECO:0000259" key="2">
    <source>
        <dbReference type="Pfam" id="PF13472"/>
    </source>
</evidence>
<comment type="caution">
    <text evidence="3">The sequence shown here is derived from an EMBL/GenBank/DDBJ whole genome shotgun (WGS) entry which is preliminary data.</text>
</comment>
<proteinExistence type="predicted"/>
<dbReference type="CDD" id="cd00229">
    <property type="entry name" value="SGNH_hydrolase"/>
    <property type="match status" value="1"/>
</dbReference>
<feature type="domain" description="SGNH hydrolase-type esterase" evidence="2">
    <location>
        <begin position="100"/>
        <end position="255"/>
    </location>
</feature>
<dbReference type="InterPro" id="IPR036514">
    <property type="entry name" value="SGNH_hydro_sf"/>
</dbReference>
<evidence type="ECO:0000256" key="1">
    <source>
        <dbReference type="SAM" id="Phobius"/>
    </source>
</evidence>
<sequence>MFQRILAFFSFVLLIAVIIIGVLHWNNKLDVTAKETGETAQTTNVAAGKEDTAADRRINRVELGNFVEDLPENIANLFKDAWDQEEQVDIAIVGSPSLGSEKAGWGGLVKDKLEALYGPDFVQVTIHTFDGTSTQFLEDGLADIAAEQPSIVLLESFSLEDNSGLVGIETSEENIQTIIDTFVSENPSVGVILLPPNPIHGAKNYPVEVAQMKEFAAAEGIPYLDHWTSWPDPDTDEIVEYLGEDSLPNEKGHALWAEAVVNYFTSGSEE</sequence>
<gene>
    <name evidence="3" type="ORF">OEV98_06510</name>
</gene>
<name>A0AAE3IS41_9BACI</name>
<evidence type="ECO:0000313" key="4">
    <source>
        <dbReference type="Proteomes" id="UP001209318"/>
    </source>
</evidence>
<feature type="transmembrane region" description="Helical" evidence="1">
    <location>
        <begin position="5"/>
        <end position="25"/>
    </location>
</feature>
<dbReference type="Gene3D" id="3.40.50.1110">
    <property type="entry name" value="SGNH hydrolase"/>
    <property type="match status" value="1"/>
</dbReference>
<dbReference type="AlphaFoldDB" id="A0AAE3IS41"/>
<dbReference type="InterPro" id="IPR013830">
    <property type="entry name" value="SGNH_hydro"/>
</dbReference>
<keyword evidence="1" id="KW-0472">Membrane</keyword>
<dbReference type="EMBL" id="JAOUSF010000002">
    <property type="protein sequence ID" value="MCU9613202.1"/>
    <property type="molecule type" value="Genomic_DNA"/>
</dbReference>
<evidence type="ECO:0000313" key="3">
    <source>
        <dbReference type="EMBL" id="MCU9613202.1"/>
    </source>
</evidence>
<dbReference type="GO" id="GO:0016787">
    <property type="term" value="F:hydrolase activity"/>
    <property type="evidence" value="ECO:0007669"/>
    <property type="project" value="UniProtKB-KW"/>
</dbReference>
<keyword evidence="3" id="KW-0378">Hydrolase</keyword>
<keyword evidence="1" id="KW-0812">Transmembrane</keyword>
<dbReference type="Proteomes" id="UP001209318">
    <property type="component" value="Unassembled WGS sequence"/>
</dbReference>
<protein>
    <submittedName>
        <fullName evidence="3">SGNH/GDSL hydrolase family protein</fullName>
    </submittedName>
</protein>
<dbReference type="Pfam" id="PF13472">
    <property type="entry name" value="Lipase_GDSL_2"/>
    <property type="match status" value="1"/>
</dbReference>
<dbReference type="RefSeq" id="WP_263072414.1">
    <property type="nucleotide sequence ID" value="NZ_JAOUSF010000002.1"/>
</dbReference>
<keyword evidence="4" id="KW-1185">Reference proteome</keyword>
<reference evidence="3" key="1">
    <citation type="submission" date="2022-10" db="EMBL/GenBank/DDBJ databases">
        <title>Description of Fervidibacillus gen. nov. in the family Fervidibacillaceae fam. nov. with two species, Fervidibacillus albus sp. nov., and Fervidibacillus halotolerans sp. nov., isolated from tidal flat sediments.</title>
        <authorList>
            <person name="Kwon K.K."/>
            <person name="Yang S.-H."/>
        </authorList>
    </citation>
    <scope>NUCLEOTIDE SEQUENCE</scope>
    <source>
        <strain evidence="3">JCM 19140</strain>
    </source>
</reference>
<keyword evidence="1" id="KW-1133">Transmembrane helix</keyword>
<organism evidence="3 4">
    <name type="scientific">Perspicuibacillus lycopersici</name>
    <dbReference type="NCBI Taxonomy" id="1325689"/>
    <lineage>
        <taxon>Bacteria</taxon>
        <taxon>Bacillati</taxon>
        <taxon>Bacillota</taxon>
        <taxon>Bacilli</taxon>
        <taxon>Bacillales</taxon>
        <taxon>Bacillaceae</taxon>
        <taxon>Perspicuibacillus</taxon>
    </lineage>
</organism>
<accession>A0AAE3IS41</accession>
<dbReference type="SUPFAM" id="SSF52266">
    <property type="entry name" value="SGNH hydrolase"/>
    <property type="match status" value="1"/>
</dbReference>